<accession>A0ABQ6F8E9</accession>
<dbReference type="InterPro" id="IPR032314">
    <property type="entry name" value="DUF4845"/>
</dbReference>
<evidence type="ECO:0008006" key="3">
    <source>
        <dbReference type="Google" id="ProtNLM"/>
    </source>
</evidence>
<evidence type="ECO:0000313" key="2">
    <source>
        <dbReference type="Proteomes" id="UP001157167"/>
    </source>
</evidence>
<dbReference type="Proteomes" id="UP001157167">
    <property type="component" value="Unassembled WGS sequence"/>
</dbReference>
<proteinExistence type="predicted"/>
<organism evidence="1 2">
    <name type="scientific">Zoogloea oryzae</name>
    <dbReference type="NCBI Taxonomy" id="310767"/>
    <lineage>
        <taxon>Bacteria</taxon>
        <taxon>Pseudomonadati</taxon>
        <taxon>Pseudomonadota</taxon>
        <taxon>Betaproteobacteria</taxon>
        <taxon>Rhodocyclales</taxon>
        <taxon>Zoogloeaceae</taxon>
        <taxon>Zoogloea</taxon>
    </lineage>
</organism>
<evidence type="ECO:0000313" key="1">
    <source>
        <dbReference type="EMBL" id="GLT21539.1"/>
    </source>
</evidence>
<gene>
    <name evidence="1" type="ORF">GCM10007933_09910</name>
</gene>
<name>A0ABQ6F8E9_9RHOO</name>
<dbReference type="Pfam" id="PF16137">
    <property type="entry name" value="DUF4845"/>
    <property type="match status" value="1"/>
</dbReference>
<keyword evidence="2" id="KW-1185">Reference proteome</keyword>
<sequence length="123" mass="13028">MIMTRKSQSGLSLVSVLLVGGAMAALVVLGLKLIPVVNEYFGIKRALAAVVSASNPQSATVSELRNAFSKRVTVDDITSVTPADIDITKENGRIVMSVDYARKVPLYGKVSLLIEFSASSDAN</sequence>
<protein>
    <recommendedName>
        <fullName evidence="3">DUF4845 domain-containing protein</fullName>
    </recommendedName>
</protein>
<reference evidence="2" key="1">
    <citation type="journal article" date="2019" name="Int. J. Syst. Evol. Microbiol.">
        <title>The Global Catalogue of Microorganisms (GCM) 10K type strain sequencing project: providing services to taxonomists for standard genome sequencing and annotation.</title>
        <authorList>
            <consortium name="The Broad Institute Genomics Platform"/>
            <consortium name="The Broad Institute Genome Sequencing Center for Infectious Disease"/>
            <person name="Wu L."/>
            <person name="Ma J."/>
        </authorList>
    </citation>
    <scope>NUCLEOTIDE SEQUENCE [LARGE SCALE GENOMIC DNA]</scope>
    <source>
        <strain evidence="2">NBRC 102407</strain>
    </source>
</reference>
<comment type="caution">
    <text evidence="1">The sequence shown here is derived from an EMBL/GenBank/DDBJ whole genome shotgun (WGS) entry which is preliminary data.</text>
</comment>
<dbReference type="EMBL" id="BSPX01000009">
    <property type="protein sequence ID" value="GLT21539.1"/>
    <property type="molecule type" value="Genomic_DNA"/>
</dbReference>